<name>A0ABR3GGA6_9PEZI</name>
<protein>
    <submittedName>
        <fullName evidence="4">RNA-binding ribosome biosynthesis protein mak21</fullName>
    </submittedName>
</protein>
<comment type="similarity">
    <text evidence="1">Belongs to the CBF/MAK21 family.</text>
</comment>
<dbReference type="SUPFAM" id="SSF48371">
    <property type="entry name" value="ARM repeat"/>
    <property type="match status" value="1"/>
</dbReference>
<evidence type="ECO:0000313" key="4">
    <source>
        <dbReference type="EMBL" id="KAL0635002.1"/>
    </source>
</evidence>
<sequence>MGKKSKSKSEAQASAPPATPSNAAGNLDAPLFSADALTKLTQTIQTNFDKAKVQEKGKSAKDTGRGKKKDSKDNRKKLKVKDLPVGTPAEKSTLPKKSRTEEANGVRGKKRARDTDEPKPQRSVPPSSPSLEKLRPGTAAKDVLPQKPGKNGKGKIDKEALLKVIIELGGTQEDLDLVNDVVSDSEIEETEFSDSGKAGKGLKDELAGFMKEIGLEGGKFEAPSDEEEDEEWEGEGADEDEDEDMDEEEEEEEEEEEAVKAAPIVATPLRSDPKSKSGKLLFTPRPDWHACELPPLAPPSTVLTPPAIEALHTRAKTLLTSENTTYSASNIAKSSDRQFLSTIMTSGTLTDKISALTLICQESPLHTTKTLETLLGLARKKSRSQAISAMGAIKDLFASGVVLPPNRKLKFFSKQPELGSRECTDLHLLVWAYEDWLKNFYFEILKTLETLCSDQLEFARTHTVGYVWELLREKPEQEANLLRLLVNKLGDTDKKVSSKVSFLLLKLQASHPAMKSIIINSIESEVVFRPGNSVHAKYYAIITLNQTILSTREVAVANKLLNLYFGIFTTLLKKDPKEVATGVNAAGLGTHTKFGDAPPPPPSQRGGKMNRKAKLRAEAEEKGKQFQEEMNAKLISAVLTGVNRAFPFSQVDDEIFQKHMDTLFRITHSGNFNTSIQALMLIFQVANSKQAVSDRFYRTLYESLLDQRLVTSSKQAMYLNLLFRALKADTQVKRVKAFVKRVIQIATFHQPSFICGVLFLLSELEGVIPSLHSLMDTPQETAEDEEEVFRDVPEEGEKKKEEEEKEVKTIEYDGRKRDPSHANADRSCLWELLPFLSYYHPSVALFASHLLEKRKMPSKPDLGMHTLTHFLDRFVYRNAKAASSQARGASIMQPLAGGDMRGMVLSTRGTGKSSVPVNSDLFWKRKVEDVAVDEVFFHKYFNNVAPKKGAAAAKPERTEDSDAEEERDEEEIWKALVGSRPELEGDDANSEGADFDDDDDDDDDVMDVEEDEDDSVAGDEDDEKDEESEEGPDFDDDGDDVWDDEDDVPDELQKAFEAELEVSSKKKKAKEPEVAPKEDEADDRKKKRRKLKNLPIFASADDYAGMLSD</sequence>
<reference evidence="4 5" key="1">
    <citation type="submission" date="2024-02" db="EMBL/GenBank/DDBJ databases">
        <title>Discinaceae phylogenomics.</title>
        <authorList>
            <person name="Dirks A.C."/>
            <person name="James T.Y."/>
        </authorList>
    </citation>
    <scope>NUCLEOTIDE SEQUENCE [LARGE SCALE GENOMIC DNA]</scope>
    <source>
        <strain evidence="4 5">ACD0624</strain>
    </source>
</reference>
<feature type="region of interest" description="Disordered" evidence="2">
    <location>
        <begin position="590"/>
        <end position="622"/>
    </location>
</feature>
<dbReference type="InterPro" id="IPR040155">
    <property type="entry name" value="CEBPZ/Mak21-like"/>
</dbReference>
<evidence type="ECO:0000259" key="3">
    <source>
        <dbReference type="Pfam" id="PF03914"/>
    </source>
</evidence>
<dbReference type="Proteomes" id="UP001447188">
    <property type="component" value="Unassembled WGS sequence"/>
</dbReference>
<feature type="region of interest" description="Disordered" evidence="2">
    <location>
        <begin position="215"/>
        <end position="261"/>
    </location>
</feature>
<organism evidence="4 5">
    <name type="scientific">Discina gigas</name>
    <dbReference type="NCBI Taxonomy" id="1032678"/>
    <lineage>
        <taxon>Eukaryota</taxon>
        <taxon>Fungi</taxon>
        <taxon>Dikarya</taxon>
        <taxon>Ascomycota</taxon>
        <taxon>Pezizomycotina</taxon>
        <taxon>Pezizomycetes</taxon>
        <taxon>Pezizales</taxon>
        <taxon>Discinaceae</taxon>
        <taxon>Discina</taxon>
    </lineage>
</organism>
<proteinExistence type="inferred from homology"/>
<dbReference type="InterPro" id="IPR005612">
    <property type="entry name" value="CCAAT-binding_factor"/>
</dbReference>
<feature type="compositionally biased region" description="Acidic residues" evidence="2">
    <location>
        <begin position="223"/>
        <end position="257"/>
    </location>
</feature>
<dbReference type="Pfam" id="PF03914">
    <property type="entry name" value="CBF"/>
    <property type="match status" value="1"/>
</dbReference>
<accession>A0ABR3GGA6</accession>
<feature type="compositionally biased region" description="Basic and acidic residues" evidence="2">
    <location>
        <begin position="789"/>
        <end position="822"/>
    </location>
</feature>
<feature type="region of interest" description="Disordered" evidence="2">
    <location>
        <begin position="779"/>
        <end position="822"/>
    </location>
</feature>
<evidence type="ECO:0000256" key="2">
    <source>
        <dbReference type="SAM" id="MobiDB-lite"/>
    </source>
</evidence>
<feature type="region of interest" description="Disordered" evidence="2">
    <location>
        <begin position="46"/>
        <end position="159"/>
    </location>
</feature>
<dbReference type="EMBL" id="JBBBZM010000079">
    <property type="protein sequence ID" value="KAL0635002.1"/>
    <property type="molecule type" value="Genomic_DNA"/>
</dbReference>
<dbReference type="PANTHER" id="PTHR12048">
    <property type="entry name" value="CCAAT-BINDING FACTOR-RELATED"/>
    <property type="match status" value="1"/>
</dbReference>
<feature type="region of interest" description="Disordered" evidence="2">
    <location>
        <begin position="947"/>
        <end position="1090"/>
    </location>
</feature>
<comment type="caution">
    <text evidence="4">The sequence shown here is derived from an EMBL/GenBank/DDBJ whole genome shotgun (WGS) entry which is preliminary data.</text>
</comment>
<feature type="compositionally biased region" description="Basic and acidic residues" evidence="2">
    <location>
        <begin position="49"/>
        <end position="73"/>
    </location>
</feature>
<feature type="compositionally biased region" description="Basic and acidic residues" evidence="2">
    <location>
        <begin position="1070"/>
        <end position="1084"/>
    </location>
</feature>
<feature type="compositionally biased region" description="Acidic residues" evidence="2">
    <location>
        <begin position="984"/>
        <end position="1050"/>
    </location>
</feature>
<dbReference type="PANTHER" id="PTHR12048:SF0">
    <property type="entry name" value="CCAAT_ENHANCER-BINDING PROTEIN ZETA"/>
    <property type="match status" value="1"/>
</dbReference>
<feature type="compositionally biased region" description="Acidic residues" evidence="2">
    <location>
        <begin position="961"/>
        <end position="971"/>
    </location>
</feature>
<feature type="compositionally biased region" description="Low complexity" evidence="2">
    <location>
        <begin position="10"/>
        <end position="24"/>
    </location>
</feature>
<dbReference type="InterPro" id="IPR016024">
    <property type="entry name" value="ARM-type_fold"/>
</dbReference>
<evidence type="ECO:0000256" key="1">
    <source>
        <dbReference type="ARBA" id="ARBA00007797"/>
    </source>
</evidence>
<feature type="region of interest" description="Disordered" evidence="2">
    <location>
        <begin position="1"/>
        <end position="28"/>
    </location>
</feature>
<feature type="domain" description="CCAAT-binding factor" evidence="3">
    <location>
        <begin position="675"/>
        <end position="847"/>
    </location>
</feature>
<keyword evidence="5" id="KW-1185">Reference proteome</keyword>
<gene>
    <name evidence="4" type="primary">MAK21</name>
    <name evidence="4" type="ORF">Q9L58_006031</name>
</gene>
<evidence type="ECO:0000313" key="5">
    <source>
        <dbReference type="Proteomes" id="UP001447188"/>
    </source>
</evidence>